<evidence type="ECO:0000313" key="3">
    <source>
        <dbReference type="Proteomes" id="UP000192050"/>
    </source>
</evidence>
<dbReference type="KEGG" id="fai:FAD_0096"/>
<keyword evidence="3" id="KW-1185">Reference proteome</keyword>
<reference evidence="1 3" key="1">
    <citation type="submission" date="2011-10" db="EMBL/GenBank/DDBJ databases">
        <title>Metabolic and evolutionary patterns in the extreme acidophile Ferroplasma acidiphilum.</title>
        <authorList>
            <person name="Golyshina O.V."/>
            <person name="Kozyavkin S.A."/>
            <person name="Tatusov R.L."/>
            <person name="Slesarev A.I."/>
            <person name="Golyshin P.N."/>
        </authorList>
    </citation>
    <scope>NUCLEOTIDE SEQUENCE [LARGE SCALE GENOMIC DNA]</scope>
    <source>
        <strain evidence="1">Berkeley</strain>
        <strain evidence="3">Y</strain>
    </source>
</reference>
<dbReference type="GeneID" id="84218586"/>
<proteinExistence type="predicted"/>
<evidence type="ECO:0000313" key="4">
    <source>
        <dbReference type="Proteomes" id="UP000546917"/>
    </source>
</evidence>
<dbReference type="RefSeq" id="WP_081141327.1">
    <property type="nucleotide sequence ID" value="NZ_CP015363.1"/>
</dbReference>
<dbReference type="EMBL" id="JABGBP010000044">
    <property type="protein sequence ID" value="NOL59556.1"/>
    <property type="molecule type" value="Genomic_DNA"/>
</dbReference>
<dbReference type="OrthoDB" id="229881at2157"/>
<dbReference type="Proteomes" id="UP000192050">
    <property type="component" value="Chromosome"/>
</dbReference>
<dbReference type="Proteomes" id="UP000546917">
    <property type="component" value="Unassembled WGS sequence"/>
</dbReference>
<gene>
    <name evidence="1" type="ORF">FAD_0096</name>
    <name evidence="2" type="ORF">HLB00_01735</name>
</gene>
<organism evidence="1 3">
    <name type="scientific">Ferroplasma acidiphilum</name>
    <dbReference type="NCBI Taxonomy" id="74969"/>
    <lineage>
        <taxon>Archaea</taxon>
        <taxon>Methanobacteriati</taxon>
        <taxon>Thermoplasmatota</taxon>
        <taxon>Thermoplasmata</taxon>
        <taxon>Thermoplasmatales</taxon>
        <taxon>Ferroplasmaceae</taxon>
        <taxon>Ferroplasma</taxon>
    </lineage>
</organism>
<dbReference type="EMBL" id="CP015363">
    <property type="protein sequence ID" value="ARD84029.1"/>
    <property type="molecule type" value="Genomic_DNA"/>
</dbReference>
<dbReference type="STRING" id="74969.FAD_0096"/>
<evidence type="ECO:0000313" key="2">
    <source>
        <dbReference type="EMBL" id="NOL59556.1"/>
    </source>
</evidence>
<dbReference type="Gene3D" id="1.10.10.10">
    <property type="entry name" value="Winged helix-like DNA-binding domain superfamily/Winged helix DNA-binding domain"/>
    <property type="match status" value="1"/>
</dbReference>
<accession>A0A1V0N1N2</accession>
<protein>
    <submittedName>
        <fullName evidence="1">Helix-turn-helix domain protein</fullName>
    </submittedName>
    <submittedName>
        <fullName evidence="2">Transcriptional regulator</fullName>
    </submittedName>
</protein>
<reference evidence="2 4" key="2">
    <citation type="submission" date="2020-05" db="EMBL/GenBank/DDBJ databases">
        <authorList>
            <person name="Zhang R."/>
        </authorList>
    </citation>
    <scope>NUCLEOTIDE SEQUENCE [LARGE SCALE GENOMIC DNA]</scope>
    <source>
        <strain evidence="2 4">DSM 28986</strain>
    </source>
</reference>
<evidence type="ECO:0000313" key="1">
    <source>
        <dbReference type="EMBL" id="ARD84029.1"/>
    </source>
</evidence>
<dbReference type="InterPro" id="IPR036390">
    <property type="entry name" value="WH_DNA-bd_sf"/>
</dbReference>
<name>A0A1V0N1N2_9ARCH</name>
<dbReference type="SUPFAM" id="SSF46785">
    <property type="entry name" value="Winged helix' DNA-binding domain"/>
    <property type="match status" value="1"/>
</dbReference>
<sequence>MNDYSIFKEIRENIETLERHMTIIKTLLMEQPLGIIKMSQQTGIPEHKIRYSLRILEHEGIIEASREGAILTSDFLGNKDQILKAARESSEDIEKIYRELKNILESS</sequence>
<dbReference type="AlphaFoldDB" id="A0A1V0N1N2"/>
<dbReference type="InterPro" id="IPR036388">
    <property type="entry name" value="WH-like_DNA-bd_sf"/>
</dbReference>